<evidence type="ECO:0000313" key="3">
    <source>
        <dbReference type="EMBL" id="EFO81522.1"/>
    </source>
</evidence>
<dbReference type="Pfam" id="PF05360">
    <property type="entry name" value="YiaAB"/>
    <property type="match status" value="1"/>
</dbReference>
<dbReference type="PANTHER" id="PTHR37290">
    <property type="entry name" value="INNER MEMBRANE PROTEIN YIAA-RELATED"/>
    <property type="match status" value="1"/>
</dbReference>
<dbReference type="EMBL" id="ADVR01000011">
    <property type="protein sequence ID" value="EFO81522.1"/>
    <property type="molecule type" value="Genomic_DNA"/>
</dbReference>
<accession>E1IBG5</accession>
<protein>
    <recommendedName>
        <fullName evidence="2">YiaAB two helix domain-containing protein</fullName>
    </recommendedName>
</protein>
<dbReference type="Proteomes" id="UP000054010">
    <property type="component" value="Unassembled WGS sequence"/>
</dbReference>
<proteinExistence type="predicted"/>
<keyword evidence="4" id="KW-1185">Reference proteome</keyword>
<evidence type="ECO:0000259" key="2">
    <source>
        <dbReference type="Pfam" id="PF05360"/>
    </source>
</evidence>
<name>E1IBG5_9CHLR</name>
<keyword evidence="1" id="KW-0812">Transmembrane</keyword>
<keyword evidence="1" id="KW-0472">Membrane</keyword>
<organism evidence="3 4">
    <name type="scientific">Oscillochloris trichoides DG-6</name>
    <dbReference type="NCBI Taxonomy" id="765420"/>
    <lineage>
        <taxon>Bacteria</taxon>
        <taxon>Bacillati</taxon>
        <taxon>Chloroflexota</taxon>
        <taxon>Chloroflexia</taxon>
        <taxon>Chloroflexales</taxon>
        <taxon>Chloroflexineae</taxon>
        <taxon>Oscillochloridaceae</taxon>
        <taxon>Oscillochloris</taxon>
    </lineage>
</organism>
<dbReference type="PANTHER" id="PTHR37290:SF1">
    <property type="entry name" value="INNER MEMBRANE PROTEIN YIAA"/>
    <property type="match status" value="1"/>
</dbReference>
<evidence type="ECO:0000256" key="1">
    <source>
        <dbReference type="SAM" id="Phobius"/>
    </source>
</evidence>
<dbReference type="HOGENOM" id="CLU_172326_1_0_0"/>
<dbReference type="GO" id="GO:0006974">
    <property type="term" value="P:DNA damage response"/>
    <property type="evidence" value="ECO:0007669"/>
    <property type="project" value="TreeGrafter"/>
</dbReference>
<sequence>MDTYQNQKDSPAWVAFVWISFVVSSVLMVVGIWYLPVDVWVKGYFAMGFFFTIGSSFSLAKTLRDQYEMRRTVM</sequence>
<keyword evidence="1" id="KW-1133">Transmembrane helix</keyword>
<dbReference type="GO" id="GO:0005886">
    <property type="term" value="C:plasma membrane"/>
    <property type="evidence" value="ECO:0007669"/>
    <property type="project" value="TreeGrafter"/>
</dbReference>
<dbReference type="InterPro" id="IPR008024">
    <property type="entry name" value="YiaAB"/>
</dbReference>
<dbReference type="InterPro" id="IPR038972">
    <property type="entry name" value="YiaA-like"/>
</dbReference>
<reference evidence="3 4" key="1">
    <citation type="journal article" date="2011" name="J. Bacteriol.">
        <title>Draft genome sequence of the anoxygenic filamentous phototrophic bacterium Oscillochloris trichoides subsp. DG-6.</title>
        <authorList>
            <person name="Kuznetsov B.B."/>
            <person name="Ivanovsky R.N."/>
            <person name="Keppen O.I."/>
            <person name="Sukhacheva M.V."/>
            <person name="Bumazhkin B.K."/>
            <person name="Patutina E.O."/>
            <person name="Beletsky A.V."/>
            <person name="Mardanov A.V."/>
            <person name="Baslerov R.V."/>
            <person name="Panteleeva A.N."/>
            <person name="Kolganova T.V."/>
            <person name="Ravin N.V."/>
            <person name="Skryabin K.G."/>
        </authorList>
    </citation>
    <scope>NUCLEOTIDE SEQUENCE [LARGE SCALE GENOMIC DNA]</scope>
    <source>
        <strain evidence="3 4">DG-6</strain>
    </source>
</reference>
<dbReference type="OrthoDB" id="163792at2"/>
<feature type="transmembrane region" description="Helical" evidence="1">
    <location>
        <begin position="41"/>
        <end position="60"/>
    </location>
</feature>
<gene>
    <name evidence="3" type="ORF">OSCT_0666</name>
</gene>
<feature type="domain" description="YiaAB two helix" evidence="2">
    <location>
        <begin position="13"/>
        <end position="65"/>
    </location>
</feature>
<feature type="transmembrane region" description="Helical" evidence="1">
    <location>
        <begin position="12"/>
        <end position="35"/>
    </location>
</feature>
<dbReference type="eggNOG" id="COG4298">
    <property type="taxonomic scope" value="Bacteria"/>
</dbReference>
<dbReference type="AlphaFoldDB" id="E1IBG5"/>
<comment type="caution">
    <text evidence="3">The sequence shown here is derived from an EMBL/GenBank/DDBJ whole genome shotgun (WGS) entry which is preliminary data.</text>
</comment>
<evidence type="ECO:0000313" key="4">
    <source>
        <dbReference type="Proteomes" id="UP000054010"/>
    </source>
</evidence>